<comment type="similarity">
    <text evidence="2">Belongs to the amino acid/polyamine transporter 2 family.</text>
</comment>
<feature type="transmembrane region" description="Helical" evidence="6">
    <location>
        <begin position="205"/>
        <end position="224"/>
    </location>
</feature>
<evidence type="ECO:0000259" key="7">
    <source>
        <dbReference type="Pfam" id="PF01490"/>
    </source>
</evidence>
<evidence type="ECO:0000313" key="8">
    <source>
        <dbReference type="EMBL" id="OQD78815.1"/>
    </source>
</evidence>
<comment type="caution">
    <text evidence="8">The sequence shown here is derived from an EMBL/GenBank/DDBJ whole genome shotgun (WGS) entry which is preliminary data.</text>
</comment>
<dbReference type="EMBL" id="MDYN01000078">
    <property type="protein sequence ID" value="OQD78815.1"/>
    <property type="molecule type" value="Genomic_DNA"/>
</dbReference>
<keyword evidence="9" id="KW-1185">Reference proteome</keyword>
<feature type="transmembrane region" description="Helical" evidence="6">
    <location>
        <begin position="258"/>
        <end position="277"/>
    </location>
</feature>
<dbReference type="GO" id="GO:0016020">
    <property type="term" value="C:membrane"/>
    <property type="evidence" value="ECO:0007669"/>
    <property type="project" value="UniProtKB-SubCell"/>
</dbReference>
<keyword evidence="4 6" id="KW-1133">Transmembrane helix</keyword>
<proteinExistence type="inferred from homology"/>
<evidence type="ECO:0000256" key="4">
    <source>
        <dbReference type="ARBA" id="ARBA00022989"/>
    </source>
</evidence>
<dbReference type="AlphaFoldDB" id="A0A1V6PP63"/>
<feature type="domain" description="Amino acid transporter transmembrane" evidence="7">
    <location>
        <begin position="228"/>
        <end position="435"/>
    </location>
</feature>
<evidence type="ECO:0000256" key="2">
    <source>
        <dbReference type="ARBA" id="ARBA00008066"/>
    </source>
</evidence>
<feature type="transmembrane region" description="Helical" evidence="6">
    <location>
        <begin position="410"/>
        <end position="429"/>
    </location>
</feature>
<evidence type="ECO:0000256" key="5">
    <source>
        <dbReference type="ARBA" id="ARBA00023136"/>
    </source>
</evidence>
<organism evidence="8 9">
    <name type="scientific">Penicillium antarcticum</name>
    <dbReference type="NCBI Taxonomy" id="416450"/>
    <lineage>
        <taxon>Eukaryota</taxon>
        <taxon>Fungi</taxon>
        <taxon>Dikarya</taxon>
        <taxon>Ascomycota</taxon>
        <taxon>Pezizomycotina</taxon>
        <taxon>Eurotiomycetes</taxon>
        <taxon>Eurotiomycetidae</taxon>
        <taxon>Eurotiales</taxon>
        <taxon>Aspergillaceae</taxon>
        <taxon>Penicillium</taxon>
    </lineage>
</organism>
<feature type="transmembrane region" description="Helical" evidence="6">
    <location>
        <begin position="297"/>
        <end position="318"/>
    </location>
</feature>
<dbReference type="PANTHER" id="PTHR22950">
    <property type="entry name" value="AMINO ACID TRANSPORTER"/>
    <property type="match status" value="1"/>
</dbReference>
<dbReference type="GO" id="GO:0015179">
    <property type="term" value="F:L-amino acid transmembrane transporter activity"/>
    <property type="evidence" value="ECO:0007669"/>
    <property type="project" value="TreeGrafter"/>
</dbReference>
<dbReference type="Proteomes" id="UP000191672">
    <property type="component" value="Unassembled WGS sequence"/>
</dbReference>
<gene>
    <name evidence="8" type="ORF">PENANT_c078G05177</name>
</gene>
<feature type="transmembrane region" description="Helical" evidence="6">
    <location>
        <begin position="339"/>
        <end position="359"/>
    </location>
</feature>
<name>A0A1V6PP63_9EURO</name>
<evidence type="ECO:0000256" key="3">
    <source>
        <dbReference type="ARBA" id="ARBA00022692"/>
    </source>
</evidence>
<dbReference type="STRING" id="416450.A0A1V6PP63"/>
<dbReference type="PANTHER" id="PTHR22950:SF20">
    <property type="entry name" value="AMINO ACID TRANSPORTER (EUROFUNG)"/>
    <property type="match status" value="1"/>
</dbReference>
<protein>
    <recommendedName>
        <fullName evidence="7">Amino acid transporter transmembrane domain-containing protein</fullName>
    </recommendedName>
</protein>
<feature type="transmembrane region" description="Helical" evidence="6">
    <location>
        <begin position="141"/>
        <end position="160"/>
    </location>
</feature>
<feature type="transmembrane region" description="Helical" evidence="6">
    <location>
        <begin position="95"/>
        <end position="120"/>
    </location>
</feature>
<feature type="transmembrane region" description="Helical" evidence="6">
    <location>
        <begin position="365"/>
        <end position="389"/>
    </location>
</feature>
<evidence type="ECO:0000256" key="6">
    <source>
        <dbReference type="SAM" id="Phobius"/>
    </source>
</evidence>
<reference evidence="9" key="1">
    <citation type="journal article" date="2017" name="Nat. Microbiol.">
        <title>Global analysis of biosynthetic gene clusters reveals vast potential of secondary metabolite production in Penicillium species.</title>
        <authorList>
            <person name="Nielsen J.C."/>
            <person name="Grijseels S."/>
            <person name="Prigent S."/>
            <person name="Ji B."/>
            <person name="Dainat J."/>
            <person name="Nielsen K.F."/>
            <person name="Frisvad J.C."/>
            <person name="Workman M."/>
            <person name="Nielsen J."/>
        </authorList>
    </citation>
    <scope>NUCLEOTIDE SEQUENCE [LARGE SCALE GENOMIC DNA]</scope>
    <source>
        <strain evidence="9">IBT 31811</strain>
    </source>
</reference>
<evidence type="ECO:0000313" key="9">
    <source>
        <dbReference type="Proteomes" id="UP000191672"/>
    </source>
</evidence>
<feature type="domain" description="Amino acid transporter transmembrane" evidence="7">
    <location>
        <begin position="63"/>
        <end position="223"/>
    </location>
</feature>
<feature type="transmembrane region" description="Helical" evidence="6">
    <location>
        <begin position="172"/>
        <end position="193"/>
    </location>
</feature>
<accession>A0A1V6PP63</accession>
<evidence type="ECO:0000256" key="1">
    <source>
        <dbReference type="ARBA" id="ARBA00004141"/>
    </source>
</evidence>
<comment type="subcellular location">
    <subcellularLocation>
        <location evidence="1">Membrane</location>
        <topology evidence="1">Multi-pass membrane protein</topology>
    </subcellularLocation>
</comment>
<dbReference type="Pfam" id="PF01490">
    <property type="entry name" value="Aa_trans"/>
    <property type="match status" value="2"/>
</dbReference>
<sequence length="461" mass="51079">MDTAGHSSGSLHRDPDIYLKKIDHDLEGQGCRTPAVDETNSLNSGTVGLAIETESHNTIKYRTCSWQKTAALLFSEYICLAIMSFPWSFSVLGLIPGVILTVTVAMIAFYTSLTIWRFCLRHPEVRDVCDIGQYLFWNSKIAWYLTAAMFLLNNTFIQSLHCLIGSQYLNTMSHHAICTVAFSAIVAAVSLLFSLPRTFSGLSKLATFSALATFISVILATIFAGIEEHPFTFIGQITVPSFIAEMKEPKEFWKSLTAVTIAEVVVFTIIGAIIYLYTGNQYMTAPAFGSIGNELYMKVSFSFMVPTIIFLGVLYASVSARFIFFRLFEGTRHKSNHTVAGWAVWSGILLGLWILAWIIAEVIPFFTGLLSIIGAVFGSFFGFIFWGVAHIRMSHSDYGPNFYKKRGLRGWVEFILNVSVILIGLLFLGPGTYASVESVISSYKEDSIVSAFTCADNGLRS</sequence>
<keyword evidence="5 6" id="KW-0472">Membrane</keyword>
<keyword evidence="3 6" id="KW-0812">Transmembrane</keyword>
<dbReference type="InterPro" id="IPR013057">
    <property type="entry name" value="AA_transpt_TM"/>
</dbReference>